<dbReference type="Proteomes" id="UP000677228">
    <property type="component" value="Unassembled WGS sequence"/>
</dbReference>
<reference evidence="2" key="1">
    <citation type="submission" date="2021-02" db="EMBL/GenBank/DDBJ databases">
        <authorList>
            <person name="Nowell W R."/>
        </authorList>
    </citation>
    <scope>NUCLEOTIDE SEQUENCE</scope>
</reference>
<evidence type="ECO:0000313" key="1">
    <source>
        <dbReference type="EMBL" id="CAF1040995.1"/>
    </source>
</evidence>
<accession>A0A8S2JQI9</accession>
<evidence type="ECO:0000313" key="2">
    <source>
        <dbReference type="EMBL" id="CAF3809118.1"/>
    </source>
</evidence>
<dbReference type="EMBL" id="CAJNOK010007665">
    <property type="protein sequence ID" value="CAF1040995.1"/>
    <property type="molecule type" value="Genomic_DNA"/>
</dbReference>
<protein>
    <recommendedName>
        <fullName evidence="4">DUF659 domain-containing protein</fullName>
    </recommendedName>
</protein>
<proteinExistence type="predicted"/>
<organism evidence="2 3">
    <name type="scientific">Didymodactylos carnosus</name>
    <dbReference type="NCBI Taxonomy" id="1234261"/>
    <lineage>
        <taxon>Eukaryota</taxon>
        <taxon>Metazoa</taxon>
        <taxon>Spiralia</taxon>
        <taxon>Gnathifera</taxon>
        <taxon>Rotifera</taxon>
        <taxon>Eurotatoria</taxon>
        <taxon>Bdelloidea</taxon>
        <taxon>Philodinida</taxon>
        <taxon>Philodinidae</taxon>
        <taxon>Didymodactylos</taxon>
    </lineage>
</organism>
<evidence type="ECO:0000313" key="3">
    <source>
        <dbReference type="Proteomes" id="UP000682733"/>
    </source>
</evidence>
<gene>
    <name evidence="1" type="ORF">OVA965_LOCUS16483</name>
    <name evidence="2" type="ORF">TMI583_LOCUS16492</name>
</gene>
<evidence type="ECO:0008006" key="4">
    <source>
        <dbReference type="Google" id="ProtNLM"/>
    </source>
</evidence>
<dbReference type="AlphaFoldDB" id="A0A8S2JQI9"/>
<dbReference type="Proteomes" id="UP000682733">
    <property type="component" value="Unassembled WGS sequence"/>
</dbReference>
<dbReference type="EMBL" id="CAJOBA010007676">
    <property type="protein sequence ID" value="CAF3809118.1"/>
    <property type="molecule type" value="Genomic_DNA"/>
</dbReference>
<comment type="caution">
    <text evidence="2">The sequence shown here is derived from an EMBL/GenBank/DDBJ whole genome shotgun (WGS) entry which is preliminary data.</text>
</comment>
<name>A0A8S2JQI9_9BILA</name>
<sequence length="151" mass="16880">MLAWQSESKYTGFGADLILKGTVWTPYGVGRHTAVNILNEFDKVIKHYNIGKKIVRIVTDNASNNLAAFNSYDLPGFEEIDLAENDEVLGSDRNDDEIDTDIDDNGFNCAPDDAFTNKNDNDIVYIELMVTSGTLQDTQQPKPTQTFSYIC</sequence>